<keyword evidence="9" id="KW-1185">Reference proteome</keyword>
<dbReference type="EMBL" id="JAPMXC010000001">
    <property type="protein sequence ID" value="MCY0387029.1"/>
    <property type="molecule type" value="Genomic_DNA"/>
</dbReference>
<dbReference type="Proteomes" id="UP001082899">
    <property type="component" value="Unassembled WGS sequence"/>
</dbReference>
<comment type="similarity">
    <text evidence="2 7">Belongs to the DMRL synthase family.</text>
</comment>
<dbReference type="InterPro" id="IPR034964">
    <property type="entry name" value="LS"/>
</dbReference>
<comment type="pathway">
    <text evidence="1 7">Cofactor biosynthesis; riboflavin biosynthesis; riboflavin from 2-hydroxy-3-oxobutyl phosphate and 5-amino-6-(D-ribitylamino)uracil: step 1/2.</text>
</comment>
<dbReference type="InterPro" id="IPR002180">
    <property type="entry name" value="LS/RS"/>
</dbReference>
<evidence type="ECO:0000256" key="6">
    <source>
        <dbReference type="ARBA" id="ARBA00048785"/>
    </source>
</evidence>
<dbReference type="PANTHER" id="PTHR21058:SF0">
    <property type="entry name" value="6,7-DIMETHYL-8-RIBITYLLUMAZINE SYNTHASE"/>
    <property type="match status" value="1"/>
</dbReference>
<evidence type="ECO:0000256" key="1">
    <source>
        <dbReference type="ARBA" id="ARBA00004917"/>
    </source>
</evidence>
<keyword evidence="4 7" id="KW-0686">Riboflavin biosynthesis</keyword>
<dbReference type="SUPFAM" id="SSF52121">
    <property type="entry name" value="Lumazine synthase"/>
    <property type="match status" value="1"/>
</dbReference>
<sequence>MASDSHFPQDGVPASRSRATRIAFIQSAWHKDIVDQTRQAFAARMQKEGHRADAIDYFEVPGAFEIPLHAKLLAQRGDYAAIVAAGLVVDGGIYRHDFVASAVIDGLMRVQLDSGVPVFSAVLTPHHFHGGDEHVGFFREHFLTKGDEVAQACVRTLRGIAAIVERGAAARALATAEIERTQ</sequence>
<evidence type="ECO:0000256" key="2">
    <source>
        <dbReference type="ARBA" id="ARBA00007424"/>
    </source>
</evidence>
<evidence type="ECO:0000256" key="5">
    <source>
        <dbReference type="ARBA" id="ARBA00022679"/>
    </source>
</evidence>
<feature type="binding site" evidence="7">
    <location>
        <begin position="63"/>
        <end position="65"/>
    </location>
    <ligand>
        <name>5-amino-6-(D-ribitylamino)uracil</name>
        <dbReference type="ChEBI" id="CHEBI:15934"/>
    </ligand>
</feature>
<evidence type="ECO:0000313" key="8">
    <source>
        <dbReference type="EMBL" id="MCY0387029.1"/>
    </source>
</evidence>
<feature type="binding site" evidence="7">
    <location>
        <position position="120"/>
    </location>
    <ligand>
        <name>5-amino-6-(D-ribitylamino)uracil</name>
        <dbReference type="ChEBI" id="CHEBI:15934"/>
    </ligand>
</feature>
<organism evidence="8 9">
    <name type="scientific">Robbsia betulipollinis</name>
    <dbReference type="NCBI Taxonomy" id="2981849"/>
    <lineage>
        <taxon>Bacteria</taxon>
        <taxon>Pseudomonadati</taxon>
        <taxon>Pseudomonadota</taxon>
        <taxon>Betaproteobacteria</taxon>
        <taxon>Burkholderiales</taxon>
        <taxon>Burkholderiaceae</taxon>
        <taxon>Robbsia</taxon>
    </lineage>
</organism>
<evidence type="ECO:0000256" key="7">
    <source>
        <dbReference type="HAMAP-Rule" id="MF_00178"/>
    </source>
</evidence>
<feature type="binding site" evidence="7">
    <location>
        <begin position="87"/>
        <end position="89"/>
    </location>
    <ligand>
        <name>5-amino-6-(D-ribitylamino)uracil</name>
        <dbReference type="ChEBI" id="CHEBI:15934"/>
    </ligand>
</feature>
<dbReference type="GO" id="GO:0000906">
    <property type="term" value="F:6,7-dimethyl-8-ribityllumazine synthase activity"/>
    <property type="evidence" value="ECO:0007669"/>
    <property type="project" value="UniProtKB-EC"/>
</dbReference>
<proteinExistence type="inferred from homology"/>
<feature type="active site" description="Proton donor" evidence="7">
    <location>
        <position position="95"/>
    </location>
</feature>
<accession>A0ABT3ZKH0</accession>
<evidence type="ECO:0000256" key="4">
    <source>
        <dbReference type="ARBA" id="ARBA00022619"/>
    </source>
</evidence>
<dbReference type="HAMAP" id="MF_00178">
    <property type="entry name" value="Lumazine_synth"/>
    <property type="match status" value="1"/>
</dbReference>
<name>A0ABT3ZKH0_9BURK</name>
<dbReference type="Gene3D" id="3.40.50.960">
    <property type="entry name" value="Lumazine/riboflavin synthase"/>
    <property type="match status" value="1"/>
</dbReference>
<dbReference type="PANTHER" id="PTHR21058">
    <property type="entry name" value="6,7-DIMETHYL-8-RIBITYLLUMAZINE SYNTHASE DMRL SYNTHASE LUMAZINE SYNTHASE"/>
    <property type="match status" value="1"/>
</dbReference>
<comment type="catalytic activity">
    <reaction evidence="6 7">
        <text>(2S)-2-hydroxy-3-oxobutyl phosphate + 5-amino-6-(D-ribitylamino)uracil = 6,7-dimethyl-8-(1-D-ribityl)lumazine + phosphate + 2 H2O + H(+)</text>
        <dbReference type="Rhea" id="RHEA:26152"/>
        <dbReference type="ChEBI" id="CHEBI:15377"/>
        <dbReference type="ChEBI" id="CHEBI:15378"/>
        <dbReference type="ChEBI" id="CHEBI:15934"/>
        <dbReference type="ChEBI" id="CHEBI:43474"/>
        <dbReference type="ChEBI" id="CHEBI:58201"/>
        <dbReference type="ChEBI" id="CHEBI:58830"/>
        <dbReference type="EC" id="2.5.1.78"/>
    </reaction>
</comment>
<feature type="binding site" evidence="7">
    <location>
        <position position="134"/>
    </location>
    <ligand>
        <name>(2S)-2-hydroxy-3-oxobutyl phosphate</name>
        <dbReference type="ChEBI" id="CHEBI:58830"/>
    </ligand>
</feature>
<protein>
    <recommendedName>
        <fullName evidence="3 7">6,7-dimethyl-8-ribityllumazine synthase</fullName>
        <shortName evidence="7">DMRL synthase</shortName>
        <shortName evidence="7">LS</shortName>
        <shortName evidence="7">Lumazine synthase</shortName>
        <ecNumber evidence="3 7">2.5.1.78</ecNumber>
    </recommendedName>
</protein>
<gene>
    <name evidence="7" type="primary">ribH</name>
    <name evidence="8" type="ORF">OVY01_07225</name>
</gene>
<keyword evidence="5 7" id="KW-0808">Transferase</keyword>
<dbReference type="NCBIfam" id="NF009084">
    <property type="entry name" value="PRK12419.1"/>
    <property type="match status" value="1"/>
</dbReference>
<dbReference type="EC" id="2.5.1.78" evidence="3 7"/>
<reference evidence="8" key="1">
    <citation type="submission" date="2022-11" db="EMBL/GenBank/DDBJ databases">
        <title>Robbsia betulipollinis sp. nov., isolated from pollen of birch (Betula pendula).</title>
        <authorList>
            <person name="Shi H."/>
            <person name="Ambika Manirajan B."/>
            <person name="Ratering S."/>
            <person name="Geissler-Plaum R."/>
            <person name="Schnell S."/>
        </authorList>
    </citation>
    <scope>NUCLEOTIDE SEQUENCE</scope>
    <source>
        <strain evidence="8">Bb-Pol-6</strain>
    </source>
</reference>
<comment type="caution">
    <text evidence="7">Lacks conserved residue(s) required for the propagation of feature annotation.</text>
</comment>
<evidence type="ECO:0000313" key="9">
    <source>
        <dbReference type="Proteomes" id="UP001082899"/>
    </source>
</evidence>
<comment type="function">
    <text evidence="7">Catalyzes the formation of 6,7-dimethyl-8-ribityllumazine by condensation of 5-amino-6-(D-ribitylamino)uracil with 3,4-dihydroxy-2-butanone 4-phosphate. This is the penultimate step in the biosynthesis of riboflavin.</text>
</comment>
<comment type="caution">
    <text evidence="8">The sequence shown here is derived from an EMBL/GenBank/DDBJ whole genome shotgun (WGS) entry which is preliminary data.</text>
</comment>
<feature type="binding site" evidence="7">
    <location>
        <position position="29"/>
    </location>
    <ligand>
        <name>5-amino-6-(D-ribitylamino)uracil</name>
        <dbReference type="ChEBI" id="CHEBI:15934"/>
    </ligand>
</feature>
<evidence type="ECO:0000256" key="3">
    <source>
        <dbReference type="ARBA" id="ARBA00012664"/>
    </source>
</evidence>
<dbReference type="RefSeq" id="WP_267846724.1">
    <property type="nucleotide sequence ID" value="NZ_JAPMXC010000001.1"/>
</dbReference>
<dbReference type="Pfam" id="PF00885">
    <property type="entry name" value="DMRL_synthase"/>
    <property type="match status" value="1"/>
</dbReference>
<dbReference type="InterPro" id="IPR036467">
    <property type="entry name" value="LS/RS_sf"/>
</dbReference>